<sequence length="1301" mass="145655">MTMELDHQYYGRLLQSCTTRNSILLGKQLHLFFLKKGILGSTLTVGNRLLQMYARCGTMAETWKLFDEMPQRNCFSWNTLIEGYMTSGNKEKSLKLFQLMPHKNDFSWNLVISGFAKAGELEVAGALFDDMPRKNGFACYSMIHGYARNGEAKKAIELFKESGSLSDAFVLATVIGACVDLGAIEYGKQIHAHMVVAGIELDPVLCSSLINLYGKCGDLDGASRVLNLMTEPDDFSLSALISGYATCGRMTDARRIFDRKSDPSVVLWNSLISGHVLNNEEIKALALFNKMREKGVRQDFSSIAVILRACSSLYILEHVKQMHGHAHKVGAISDVIVASSLIDSYSKFGRPNDACKLFRELEAYDTILLNSMITVYSSCGRIEDAKQIFMTMPNKSLISWNSMIVGLSQNGCPVEALDLFFKMNKLNLRIDKFTLASAISACASISSIELGEQVFAKATHIGLESDQIISTSLIDFYCKCGLVEYGRKIFETMTKSDEISWNSMLMGYATNGHGFEALLLFNEMINAGVGPTNVTFIAVLSACDHCGLLEEGRKWFNSMKRDYHYDPGIEHYSCMVDLFARVGCLKEAMNLIGEMPFKADASLWLSVLRGCVAHGDKTLGKEVAERIIELDPGNSSAYVQLSNLFATSGEWETSAIVRKIMREKQIQKNPGFSWADRRDKRFFCDIVVDLLVDFNMICHQWCLLAIEFQSGTTFLGNRFVDLYLKVGSFHDVSKVFEEINDKNVISWNIWLNGLLKFGHFKKACSLFDEMPEKDVASWNSMISGCGLLGFWDHGLEVFKQMQNFGVRPSKFTFSILTTLVSCARQGKEIHCNMITSGVCLSNLVIGNSLIDMYGKLGLVQYAFGVLLSMEEVDVVSWNSLISGCCKSGHEDLALKQFDQMRSSGYSPDEYTMSNAIAVCTNLRNLDKGNQIFALCIKMGFISNPIVSSAIIDLFSKCNVLKDSVKHFEEVQRWDSLVCNSMISGYARHGLQDDVFFLFLLAFREDCRPTEFTLSSILSCINFLSVEQGPQIHSLVIKSGFSSELIVGTSLVDMYTNIGLIDSAMQVFSEMHVRDLISWNTLIMGLAHNGRAVETLELFKELLREGLALDRITLSGILLACRCGGFVDVGMSIFSSMEEEFEVTPRDEHYACVIDMLCHAGKFKEAFDTLETMPFEPSFLVWKSLALATTTYTNLNITETIAKKMIEQKPQSSLPYSVLNHAYEMRGKWEGIIRVKKAMKQRLKKTVGCSWIGTKSHVVMFEADRLQHEGGKDIYLILELLTWELEEKSSIHVELEIEGAEG</sequence>
<feature type="repeat" description="PPR" evidence="3">
    <location>
        <begin position="365"/>
        <end position="395"/>
    </location>
</feature>
<comment type="caution">
    <text evidence="4">The sequence shown here is derived from an EMBL/GenBank/DDBJ whole genome shotgun (WGS) entry which is preliminary data.</text>
</comment>
<keyword evidence="5" id="KW-1185">Reference proteome</keyword>
<dbReference type="NCBIfam" id="TIGR00756">
    <property type="entry name" value="PPR"/>
    <property type="match status" value="10"/>
</dbReference>
<dbReference type="FunFam" id="1.25.40.10:FF:000797">
    <property type="entry name" value="Pentatricopeptide repeat-containing protein chloroplastic"/>
    <property type="match status" value="1"/>
</dbReference>
<dbReference type="Proteomes" id="UP000701853">
    <property type="component" value="Chromosome 3"/>
</dbReference>
<dbReference type="InterPro" id="IPR046848">
    <property type="entry name" value="E_motif"/>
</dbReference>
<protein>
    <recommendedName>
        <fullName evidence="6">Pentatricopeptide repeat-containing protein</fullName>
    </recommendedName>
</protein>
<reference evidence="4 5" key="1">
    <citation type="journal article" date="2021" name="bioRxiv">
        <title>The Gossypium anomalum genome as a resource for cotton improvement and evolutionary analysis of hybrid incompatibility.</title>
        <authorList>
            <person name="Grover C.E."/>
            <person name="Yuan D."/>
            <person name="Arick M.A."/>
            <person name="Miller E.R."/>
            <person name="Hu G."/>
            <person name="Peterson D.G."/>
            <person name="Wendel J.F."/>
            <person name="Udall J.A."/>
        </authorList>
    </citation>
    <scope>NUCLEOTIDE SEQUENCE [LARGE SCALE GENOMIC DNA]</scope>
    <source>
        <strain evidence="4">JFW-Udall</strain>
        <tissue evidence="4">Leaf</tissue>
    </source>
</reference>
<feature type="repeat" description="PPR" evidence="3">
    <location>
        <begin position="104"/>
        <end position="138"/>
    </location>
</feature>
<dbReference type="SUPFAM" id="SSF48452">
    <property type="entry name" value="TPR-like"/>
    <property type="match status" value="1"/>
</dbReference>
<dbReference type="InterPro" id="IPR046960">
    <property type="entry name" value="PPR_At4g14850-like_plant"/>
</dbReference>
<dbReference type="PANTHER" id="PTHR47926">
    <property type="entry name" value="PENTATRICOPEPTIDE REPEAT-CONTAINING PROTEIN"/>
    <property type="match status" value="1"/>
</dbReference>
<feature type="repeat" description="PPR" evidence="3">
    <location>
        <begin position="73"/>
        <end position="103"/>
    </location>
</feature>
<evidence type="ECO:0000313" key="4">
    <source>
        <dbReference type="EMBL" id="KAG8499396.1"/>
    </source>
</evidence>
<dbReference type="GO" id="GO:0009451">
    <property type="term" value="P:RNA modification"/>
    <property type="evidence" value="ECO:0007669"/>
    <property type="project" value="InterPro"/>
</dbReference>
<dbReference type="InterPro" id="IPR011990">
    <property type="entry name" value="TPR-like_helical_dom_sf"/>
</dbReference>
<dbReference type="InterPro" id="IPR002885">
    <property type="entry name" value="PPR_rpt"/>
</dbReference>
<feature type="repeat" description="PPR" evidence="3">
    <location>
        <begin position="743"/>
        <end position="773"/>
    </location>
</feature>
<feature type="repeat" description="PPR" evidence="3">
    <location>
        <begin position="873"/>
        <end position="907"/>
    </location>
</feature>
<dbReference type="PROSITE" id="PS51375">
    <property type="entry name" value="PPR"/>
    <property type="match status" value="11"/>
</dbReference>
<gene>
    <name evidence="4" type="ORF">CXB51_005897</name>
</gene>
<dbReference type="Pfam" id="PF13041">
    <property type="entry name" value="PPR_2"/>
    <property type="match status" value="3"/>
</dbReference>
<dbReference type="GO" id="GO:0003723">
    <property type="term" value="F:RNA binding"/>
    <property type="evidence" value="ECO:0007669"/>
    <property type="project" value="InterPro"/>
</dbReference>
<dbReference type="Pfam" id="PF01535">
    <property type="entry name" value="PPR"/>
    <property type="match status" value="17"/>
</dbReference>
<comment type="similarity">
    <text evidence="2">Belongs to the PPR family. PCMP-E subfamily.</text>
</comment>
<dbReference type="Pfam" id="PF20431">
    <property type="entry name" value="E_motif"/>
    <property type="match status" value="1"/>
</dbReference>
<evidence type="ECO:0000256" key="3">
    <source>
        <dbReference type="PROSITE-ProRule" id="PRU00708"/>
    </source>
</evidence>
<accession>A0A8J5ZG64</accession>
<feature type="repeat" description="PPR" evidence="3">
    <location>
        <begin position="497"/>
        <end position="531"/>
    </location>
</feature>
<dbReference type="OrthoDB" id="772568at2759"/>
<dbReference type="Gene3D" id="1.25.40.10">
    <property type="entry name" value="Tetratricopeptide repeat domain"/>
    <property type="match status" value="9"/>
</dbReference>
<evidence type="ECO:0008006" key="6">
    <source>
        <dbReference type="Google" id="ProtNLM"/>
    </source>
</evidence>
<dbReference type="FunFam" id="1.25.40.10:FF:000090">
    <property type="entry name" value="Pentatricopeptide repeat-containing protein, chloroplastic"/>
    <property type="match status" value="1"/>
</dbReference>
<feature type="repeat" description="PPR" evidence="3">
    <location>
        <begin position="396"/>
        <end position="430"/>
    </location>
</feature>
<dbReference type="FunFam" id="1.25.40.10:FF:000285">
    <property type="entry name" value="Pentatricopeptide repeat-containing protein, chloroplastic"/>
    <property type="match status" value="1"/>
</dbReference>
<organism evidence="4 5">
    <name type="scientific">Gossypium anomalum</name>
    <dbReference type="NCBI Taxonomy" id="47600"/>
    <lineage>
        <taxon>Eukaryota</taxon>
        <taxon>Viridiplantae</taxon>
        <taxon>Streptophyta</taxon>
        <taxon>Embryophyta</taxon>
        <taxon>Tracheophyta</taxon>
        <taxon>Spermatophyta</taxon>
        <taxon>Magnoliopsida</taxon>
        <taxon>eudicotyledons</taxon>
        <taxon>Gunneridae</taxon>
        <taxon>Pentapetalae</taxon>
        <taxon>rosids</taxon>
        <taxon>malvids</taxon>
        <taxon>Malvales</taxon>
        <taxon>Malvaceae</taxon>
        <taxon>Malvoideae</taxon>
        <taxon>Gossypium</taxon>
    </lineage>
</organism>
<feature type="repeat" description="PPR" evidence="3">
    <location>
        <begin position="1074"/>
        <end position="1108"/>
    </location>
</feature>
<feature type="repeat" description="PPR" evidence="3">
    <location>
        <begin position="264"/>
        <end position="298"/>
    </location>
</feature>
<proteinExistence type="inferred from homology"/>
<dbReference type="PANTHER" id="PTHR47926:SF392">
    <property type="entry name" value="PENTATRICOPEPTIDE REPEAT-CONTAINING PROTEIN"/>
    <property type="match status" value="1"/>
</dbReference>
<dbReference type="FunFam" id="1.25.40.10:FF:000344">
    <property type="entry name" value="Pentatricopeptide repeat-containing protein"/>
    <property type="match status" value="1"/>
</dbReference>
<dbReference type="EMBL" id="JAHUZN010000003">
    <property type="protein sequence ID" value="KAG8499396.1"/>
    <property type="molecule type" value="Genomic_DNA"/>
</dbReference>
<keyword evidence="1" id="KW-0677">Repeat</keyword>
<feature type="repeat" description="PPR" evidence="3">
    <location>
        <begin position="974"/>
        <end position="1008"/>
    </location>
</feature>
<dbReference type="GO" id="GO:0005737">
    <property type="term" value="C:cytoplasm"/>
    <property type="evidence" value="ECO:0007669"/>
    <property type="project" value="UniProtKB-ARBA"/>
</dbReference>
<feature type="repeat" description="PPR" evidence="3">
    <location>
        <begin position="774"/>
        <end position="808"/>
    </location>
</feature>
<evidence type="ECO:0000256" key="2">
    <source>
        <dbReference type="ARBA" id="ARBA00061659"/>
    </source>
</evidence>
<evidence type="ECO:0000256" key="1">
    <source>
        <dbReference type="ARBA" id="ARBA00022737"/>
    </source>
</evidence>
<name>A0A8J5ZG64_9ROSI</name>
<evidence type="ECO:0000313" key="5">
    <source>
        <dbReference type="Proteomes" id="UP000701853"/>
    </source>
</evidence>